<dbReference type="AlphaFoldDB" id="A0A640SYC6"/>
<keyword evidence="2" id="KW-1185">Reference proteome</keyword>
<sequence length="129" mass="14105">MWHPEGPHTVARSVPNMLSVALYGKSTFPCHLPPSPDMKLSPSEMTAVGFAVRPPGPFGAAEEWVGDTARTVDRIAVTDAAVIVLRRMRNPGPECRWLPELVACMTSPRPELFLGESSFCCFRAVAQHC</sequence>
<evidence type="ECO:0000313" key="2">
    <source>
        <dbReference type="Proteomes" id="UP000430079"/>
    </source>
</evidence>
<name>A0A640SYC6_9ACTN</name>
<gene>
    <name evidence="1" type="ORF">Sgleb_24620</name>
</gene>
<proteinExistence type="predicted"/>
<comment type="caution">
    <text evidence="1">The sequence shown here is derived from an EMBL/GenBank/DDBJ whole genome shotgun (WGS) entry which is preliminary data.</text>
</comment>
<organism evidence="1 2">
    <name type="scientific">Streptomyces glebosus</name>
    <dbReference type="NCBI Taxonomy" id="249580"/>
    <lineage>
        <taxon>Bacteria</taxon>
        <taxon>Bacillati</taxon>
        <taxon>Actinomycetota</taxon>
        <taxon>Actinomycetes</taxon>
        <taxon>Kitasatosporales</taxon>
        <taxon>Streptomycetaceae</taxon>
        <taxon>Streptomyces</taxon>
    </lineage>
</organism>
<accession>A0A640SYC6</accession>
<dbReference type="EMBL" id="BLIO01000001">
    <property type="protein sequence ID" value="GFE14415.1"/>
    <property type="molecule type" value="Genomic_DNA"/>
</dbReference>
<reference evidence="1 2" key="1">
    <citation type="submission" date="2019-12" db="EMBL/GenBank/DDBJ databases">
        <title>Whole genome shotgun sequence of Streptomyces hygroscopicus subsp. glebosus NBRC 13786.</title>
        <authorList>
            <person name="Ichikawa N."/>
            <person name="Kimura A."/>
            <person name="Kitahashi Y."/>
            <person name="Komaki H."/>
            <person name="Tamura T."/>
        </authorList>
    </citation>
    <scope>NUCLEOTIDE SEQUENCE [LARGE SCALE GENOMIC DNA]</scope>
    <source>
        <strain evidence="1 2">NBRC 13786</strain>
    </source>
</reference>
<evidence type="ECO:0000313" key="1">
    <source>
        <dbReference type="EMBL" id="GFE14415.1"/>
    </source>
</evidence>
<dbReference type="Proteomes" id="UP000430079">
    <property type="component" value="Unassembled WGS sequence"/>
</dbReference>
<protein>
    <submittedName>
        <fullName evidence="1">Uncharacterized protein</fullName>
    </submittedName>
</protein>